<evidence type="ECO:0000256" key="1">
    <source>
        <dbReference type="SAM" id="MobiDB-lite"/>
    </source>
</evidence>
<sequence length="76" mass="7930">MASGCVSSEIRFGEREGKDESADNLSSSKGCWGGGDDGSSSGGSCLQEGKFSPLCDVFRSEEKSQMALGILIPLHL</sequence>
<accession>A0ABR2P0S6</accession>
<feature type="compositionally biased region" description="Gly residues" evidence="1">
    <location>
        <begin position="31"/>
        <end position="41"/>
    </location>
</feature>
<proteinExistence type="predicted"/>
<feature type="compositionally biased region" description="Basic and acidic residues" evidence="1">
    <location>
        <begin position="11"/>
        <end position="21"/>
    </location>
</feature>
<name>A0ABR2P0S6_9ROSI</name>
<organism evidence="2 3">
    <name type="scientific">Hibiscus sabdariffa</name>
    <name type="common">roselle</name>
    <dbReference type="NCBI Taxonomy" id="183260"/>
    <lineage>
        <taxon>Eukaryota</taxon>
        <taxon>Viridiplantae</taxon>
        <taxon>Streptophyta</taxon>
        <taxon>Embryophyta</taxon>
        <taxon>Tracheophyta</taxon>
        <taxon>Spermatophyta</taxon>
        <taxon>Magnoliopsida</taxon>
        <taxon>eudicotyledons</taxon>
        <taxon>Gunneridae</taxon>
        <taxon>Pentapetalae</taxon>
        <taxon>rosids</taxon>
        <taxon>malvids</taxon>
        <taxon>Malvales</taxon>
        <taxon>Malvaceae</taxon>
        <taxon>Malvoideae</taxon>
        <taxon>Hibiscus</taxon>
    </lineage>
</organism>
<dbReference type="EMBL" id="JBBPBN010000086">
    <property type="protein sequence ID" value="KAK8982010.1"/>
    <property type="molecule type" value="Genomic_DNA"/>
</dbReference>
<keyword evidence="3" id="KW-1185">Reference proteome</keyword>
<feature type="region of interest" description="Disordered" evidence="1">
    <location>
        <begin position="1"/>
        <end position="44"/>
    </location>
</feature>
<evidence type="ECO:0000313" key="3">
    <source>
        <dbReference type="Proteomes" id="UP001396334"/>
    </source>
</evidence>
<gene>
    <name evidence="2" type="ORF">V6N11_037193</name>
</gene>
<dbReference type="Proteomes" id="UP001396334">
    <property type="component" value="Unassembled WGS sequence"/>
</dbReference>
<comment type="caution">
    <text evidence="2">The sequence shown here is derived from an EMBL/GenBank/DDBJ whole genome shotgun (WGS) entry which is preliminary data.</text>
</comment>
<reference evidence="2 3" key="1">
    <citation type="journal article" date="2024" name="G3 (Bethesda)">
        <title>Genome assembly of Hibiscus sabdariffa L. provides insights into metabolisms of medicinal natural products.</title>
        <authorList>
            <person name="Kim T."/>
        </authorList>
    </citation>
    <scope>NUCLEOTIDE SEQUENCE [LARGE SCALE GENOMIC DNA]</scope>
    <source>
        <strain evidence="2">TK-2024</strain>
        <tissue evidence="2">Old leaves</tissue>
    </source>
</reference>
<evidence type="ECO:0000313" key="2">
    <source>
        <dbReference type="EMBL" id="KAK8982010.1"/>
    </source>
</evidence>
<protein>
    <submittedName>
        <fullName evidence="2">Uncharacterized protein</fullName>
    </submittedName>
</protein>